<evidence type="ECO:0000313" key="12">
    <source>
        <dbReference type="Ensembl" id="ENSOMEP00000028264.1"/>
    </source>
</evidence>
<dbReference type="GO" id="GO:0005576">
    <property type="term" value="C:extracellular region"/>
    <property type="evidence" value="ECO:0007669"/>
    <property type="project" value="UniProtKB-SubCell"/>
</dbReference>
<feature type="compositionally biased region" description="Basic and acidic residues" evidence="10">
    <location>
        <begin position="302"/>
        <end position="313"/>
    </location>
</feature>
<dbReference type="Proteomes" id="UP000261560">
    <property type="component" value="Unplaced"/>
</dbReference>
<sequence>MTQVQEDLFHLHLTLQLLSNRMVEARSLLYATFFFSCFLLSKAHDASDAGLLCVRSAAVDGQTSVTFVRQWSSGARSVYLTRWSQHSTLLGCEIHSDPSVVESYRALCKPLKAQDREVLKRFDIRAVLAPDAPCVLAPQKFSAPGRGEKTRRKRSWLFPGTLWCGTGSRAHGYHNLGMFERADVCCREHDHCQHSIPALTVSYGVFNHHLFSVSHCDCDHRFRQCLRRMNDSISRMVGYTFFNVLQIPCFELQHVKRCTEMYWWGMCKRAREAPYAVFKNTHPFDSSESHHKHVHTAITTSEEQHLTKAKSVDSQRTSSKGKPECESRDPPRGDTFHRRRKTGKACRRQKNLEEESSLQASTESPTFSMPTTTSERSTQTIKKERRAKKKSRRKDLSGLASKSHSNLNASLITSSAVTPSTQQQKFDENSTITLKNTTESLKRQKKNQKPCQCQSNKTVTFQRQCKICSNQENKSKTNDLPAKLNKNVSATEQKEHKTRILINTAETPSQKTPSSHLAHVTHGLLISTKFGTTPSTDENDTRRERLSPHLRWSHTSQELLERFKDAEKSVEENNVLQKENDLKCQILKHLDDCKFKISPLQEKYSLHNTDIKTVYHCDCTSSLAAQIKSFKPPSYLSSLLVDFVSPRCFILPKQNKCPHEERCSGGFTEASDLLEALKKAEEKGAAEMGFSANKRRRKIPVRLYKRCLRLQKEFDDMSKLR</sequence>
<evidence type="ECO:0000256" key="3">
    <source>
        <dbReference type="ARBA" id="ARBA00013278"/>
    </source>
</evidence>
<feature type="compositionally biased region" description="Basic and acidic residues" evidence="10">
    <location>
        <begin position="321"/>
        <end position="336"/>
    </location>
</feature>
<evidence type="ECO:0000256" key="8">
    <source>
        <dbReference type="ARBA" id="ARBA00023098"/>
    </source>
</evidence>
<dbReference type="KEGG" id="oml:112148339"/>
<dbReference type="Gene3D" id="1.20.90.10">
    <property type="entry name" value="Phospholipase A2 domain"/>
    <property type="match status" value="2"/>
</dbReference>
<dbReference type="GO" id="GO:0050482">
    <property type="term" value="P:arachidonate secretion"/>
    <property type="evidence" value="ECO:0007669"/>
    <property type="project" value="InterPro"/>
</dbReference>
<dbReference type="STRING" id="30732.ENSOMEP00000028264"/>
<dbReference type="OrthoDB" id="10059604at2759"/>
<keyword evidence="7" id="KW-0106">Calcium</keyword>
<dbReference type="GeneTree" id="ENSGT00940000165179"/>
<keyword evidence="5" id="KW-0479">Metal-binding</keyword>
<dbReference type="Ensembl" id="ENSOMET00000016670.1">
    <property type="protein sequence ID" value="ENSOMEP00000028264.1"/>
    <property type="gene ID" value="ENSOMEG00000011240.1"/>
</dbReference>
<dbReference type="OMA" id="FERADKC"/>
<evidence type="ECO:0000256" key="10">
    <source>
        <dbReference type="SAM" id="MobiDB-lite"/>
    </source>
</evidence>
<evidence type="ECO:0000259" key="11">
    <source>
        <dbReference type="SMART" id="SM00085"/>
    </source>
</evidence>
<dbReference type="InterPro" id="IPR036444">
    <property type="entry name" value="PLipase_A2_dom_sf"/>
</dbReference>
<feature type="compositionally biased region" description="Basic residues" evidence="10">
    <location>
        <begin position="337"/>
        <end position="349"/>
    </location>
</feature>
<comment type="cofactor">
    <cofactor evidence="1">
        <name>Ca(2+)</name>
        <dbReference type="ChEBI" id="CHEBI:29108"/>
    </cofactor>
</comment>
<evidence type="ECO:0000256" key="5">
    <source>
        <dbReference type="ARBA" id="ARBA00022723"/>
    </source>
</evidence>
<organism evidence="12 13">
    <name type="scientific">Oryzias melastigma</name>
    <name type="common">Marine medaka</name>
    <dbReference type="NCBI Taxonomy" id="30732"/>
    <lineage>
        <taxon>Eukaryota</taxon>
        <taxon>Metazoa</taxon>
        <taxon>Chordata</taxon>
        <taxon>Craniata</taxon>
        <taxon>Vertebrata</taxon>
        <taxon>Euteleostomi</taxon>
        <taxon>Actinopterygii</taxon>
        <taxon>Neopterygii</taxon>
        <taxon>Teleostei</taxon>
        <taxon>Neoteleostei</taxon>
        <taxon>Acanthomorphata</taxon>
        <taxon>Ovalentaria</taxon>
        <taxon>Atherinomorphae</taxon>
        <taxon>Beloniformes</taxon>
        <taxon>Adrianichthyidae</taxon>
        <taxon>Oryziinae</taxon>
        <taxon>Oryzias</taxon>
    </lineage>
</organism>
<dbReference type="GO" id="GO:0046872">
    <property type="term" value="F:metal ion binding"/>
    <property type="evidence" value="ECO:0007669"/>
    <property type="project" value="UniProtKB-KW"/>
</dbReference>
<keyword evidence="4" id="KW-0964">Secreted</keyword>
<dbReference type="EC" id="3.1.1.4" evidence="3"/>
<evidence type="ECO:0000256" key="4">
    <source>
        <dbReference type="ARBA" id="ARBA00022525"/>
    </source>
</evidence>
<reference evidence="12" key="1">
    <citation type="submission" date="2025-08" db="UniProtKB">
        <authorList>
            <consortium name="Ensembl"/>
        </authorList>
    </citation>
    <scope>IDENTIFICATION</scope>
</reference>
<proteinExistence type="predicted"/>
<dbReference type="GeneID" id="112148339"/>
<dbReference type="PANTHER" id="PTHR12253">
    <property type="entry name" value="RH14732P"/>
    <property type="match status" value="1"/>
</dbReference>
<dbReference type="SUPFAM" id="SSF48619">
    <property type="entry name" value="Phospholipase A2, PLA2"/>
    <property type="match status" value="1"/>
</dbReference>
<feature type="region of interest" description="Disordered" evidence="10">
    <location>
        <begin position="285"/>
        <end position="403"/>
    </location>
</feature>
<keyword evidence="9" id="KW-1015">Disulfide bond</keyword>
<keyword evidence="8" id="KW-0443">Lipid metabolism</keyword>
<feature type="compositionally biased region" description="Basic residues" evidence="10">
    <location>
        <begin position="383"/>
        <end position="393"/>
    </location>
</feature>
<dbReference type="CDD" id="cd04704">
    <property type="entry name" value="PLA2_bee_venom_like"/>
    <property type="match status" value="1"/>
</dbReference>
<feature type="domain" description="Phospholipase A2-like central" evidence="11">
    <location>
        <begin position="148"/>
        <end position="268"/>
    </location>
</feature>
<dbReference type="PaxDb" id="30732-ENSOMEP00000028264"/>
<evidence type="ECO:0000256" key="7">
    <source>
        <dbReference type="ARBA" id="ARBA00022837"/>
    </source>
</evidence>
<dbReference type="SMART" id="SM00085">
    <property type="entry name" value="PA2c"/>
    <property type="match status" value="1"/>
</dbReference>
<dbReference type="RefSeq" id="XP_024131167.1">
    <property type="nucleotide sequence ID" value="XM_024275399.2"/>
</dbReference>
<keyword evidence="6" id="KW-0378">Hydrolase</keyword>
<evidence type="ECO:0000313" key="13">
    <source>
        <dbReference type="Proteomes" id="UP000261560"/>
    </source>
</evidence>
<feature type="region of interest" description="Disordered" evidence="10">
    <location>
        <begin position="414"/>
        <end position="433"/>
    </location>
</feature>
<dbReference type="GO" id="GO:0006644">
    <property type="term" value="P:phospholipid metabolic process"/>
    <property type="evidence" value="ECO:0007669"/>
    <property type="project" value="InterPro"/>
</dbReference>
<dbReference type="AlphaFoldDB" id="A0A3B3DFK5"/>
<protein>
    <recommendedName>
        <fullName evidence="3">phospholipase A2</fullName>
        <ecNumber evidence="3">3.1.1.4</ecNumber>
    </recommendedName>
</protein>
<dbReference type="FunFam" id="1.20.90.10:FF:000002">
    <property type="entry name" value="Phospholipase A2 group III"/>
    <property type="match status" value="1"/>
</dbReference>
<feature type="compositionally biased region" description="Polar residues" evidence="10">
    <location>
        <begin position="357"/>
        <end position="380"/>
    </location>
</feature>
<dbReference type="Pfam" id="PF05826">
    <property type="entry name" value="Phospholip_A2_2"/>
    <property type="match status" value="2"/>
</dbReference>
<evidence type="ECO:0000256" key="9">
    <source>
        <dbReference type="ARBA" id="ARBA00023157"/>
    </source>
</evidence>
<accession>A0A3B3DFK5</accession>
<reference evidence="12" key="2">
    <citation type="submission" date="2025-09" db="UniProtKB">
        <authorList>
            <consortium name="Ensembl"/>
        </authorList>
    </citation>
    <scope>IDENTIFICATION</scope>
</reference>
<dbReference type="GO" id="GO:0004623">
    <property type="term" value="F:phospholipase A2 activity"/>
    <property type="evidence" value="ECO:0007669"/>
    <property type="project" value="UniProtKB-EC"/>
</dbReference>
<evidence type="ECO:0000256" key="1">
    <source>
        <dbReference type="ARBA" id="ARBA00001913"/>
    </source>
</evidence>
<evidence type="ECO:0000256" key="2">
    <source>
        <dbReference type="ARBA" id="ARBA00004613"/>
    </source>
</evidence>
<keyword evidence="13" id="KW-1185">Reference proteome</keyword>
<evidence type="ECO:0000256" key="6">
    <source>
        <dbReference type="ARBA" id="ARBA00022801"/>
    </source>
</evidence>
<dbReference type="InterPro" id="IPR016090">
    <property type="entry name" value="PLA2-like_dom"/>
</dbReference>
<comment type="subcellular location">
    <subcellularLocation>
        <location evidence="2">Secreted</location>
    </subcellularLocation>
</comment>
<name>A0A3B3DFK5_ORYME</name>